<keyword evidence="1" id="KW-0812">Transmembrane</keyword>
<proteinExistence type="predicted"/>
<comment type="caution">
    <text evidence="4">The sequence shown here is derived from an EMBL/GenBank/DDBJ whole genome shotgun (WGS) entry which is preliminary data.</text>
</comment>
<evidence type="ECO:0000313" key="5">
    <source>
        <dbReference type="Proteomes" id="UP000267524"/>
    </source>
</evidence>
<evidence type="ECO:0000256" key="1">
    <source>
        <dbReference type="SAM" id="Phobius"/>
    </source>
</evidence>
<reference evidence="4 5" key="1">
    <citation type="submission" date="2018-08" db="EMBL/GenBank/DDBJ databases">
        <title>Chryseobacterium nematophagum: a novel matrix digesting pathogen of nematodes.</title>
        <authorList>
            <person name="Page A."/>
            <person name="Roberts M."/>
            <person name="Felix M.-A."/>
            <person name="Weir W."/>
        </authorList>
    </citation>
    <scope>NUCLEOTIDE SEQUENCE [LARGE SCALE GENOMIC DNA]</scope>
    <source>
        <strain evidence="4 5">JUb275</strain>
    </source>
</reference>
<keyword evidence="1" id="KW-0472">Membrane</keyword>
<evidence type="ECO:0000256" key="2">
    <source>
        <dbReference type="SAM" id="SignalP"/>
    </source>
</evidence>
<dbReference type="Proteomes" id="UP000267524">
    <property type="component" value="Unassembled WGS sequence"/>
</dbReference>
<feature type="signal peptide" evidence="2">
    <location>
        <begin position="1"/>
        <end position="24"/>
    </location>
</feature>
<dbReference type="AlphaFoldDB" id="A0A3M7LI51"/>
<evidence type="ECO:0000259" key="3">
    <source>
        <dbReference type="Pfam" id="PF07863"/>
    </source>
</evidence>
<feature type="chain" id="PRO_5017934788" description="Conjugative transposon TraJ C-terminal domain-containing protein" evidence="2">
    <location>
        <begin position="25"/>
        <end position="401"/>
    </location>
</feature>
<accession>A0A3M7LI51</accession>
<keyword evidence="5" id="KW-1185">Reference proteome</keyword>
<dbReference type="Pfam" id="PF07863">
    <property type="entry name" value="CtnDOT_TraJ"/>
    <property type="match status" value="1"/>
</dbReference>
<evidence type="ECO:0000313" key="4">
    <source>
        <dbReference type="EMBL" id="RMZ61296.1"/>
    </source>
</evidence>
<feature type="transmembrane region" description="Helical" evidence="1">
    <location>
        <begin position="243"/>
        <end position="271"/>
    </location>
</feature>
<feature type="transmembrane region" description="Helical" evidence="1">
    <location>
        <begin position="338"/>
        <end position="356"/>
    </location>
</feature>
<feature type="transmembrane region" description="Helical" evidence="1">
    <location>
        <begin position="277"/>
        <end position="302"/>
    </location>
</feature>
<dbReference type="EMBL" id="QWIV01000003">
    <property type="protein sequence ID" value="RMZ61296.1"/>
    <property type="molecule type" value="Genomic_DNA"/>
</dbReference>
<sequence>MKHKVIYIKSILIMLFFSPTLLWATTAVQTPPKSDEFYQKAVDFLQGKGVIEDWFSQSFLPLFNTFMVSEYGSMIILGQAIAGAGTLLYLSYIGWQMLAGDRQWEIMPILKPFAMAFVLMNWLAFTNIIKKPCDLLRDGAVAAFQSEQDQVSALRWKRFKYVNMMIDRIYEQQGDALAKQEQQEQANKSMLEDIADTVMSAGDSLLAPVYELTARLQVQVSLALSALLETICLWILRVAVYAIIFIALLFATFLIITGPISVGISVIPIFATSFSTWVARFININLYGFVAFTTLRLGMILIKFGYTAEIERYSKVLAEDGSISNTGMFMQVMQSNQFNLGLVAVTMLVTAVGVFMTPTLCNYIISANGISSGMSGTKKAGSMVTKAVAAVATKGASLIKK</sequence>
<keyword evidence="1" id="KW-1133">Transmembrane helix</keyword>
<feature type="domain" description="Conjugative transposon TraJ C-terminal" evidence="3">
    <location>
        <begin position="67"/>
        <end position="396"/>
    </location>
</feature>
<gene>
    <name evidence="4" type="ORF">D1632_00350</name>
</gene>
<organism evidence="4 5">
    <name type="scientific">Chryseobacterium nematophagum</name>
    <dbReference type="NCBI Taxonomy" id="2305228"/>
    <lineage>
        <taxon>Bacteria</taxon>
        <taxon>Pseudomonadati</taxon>
        <taxon>Bacteroidota</taxon>
        <taxon>Flavobacteriia</taxon>
        <taxon>Flavobacteriales</taxon>
        <taxon>Weeksellaceae</taxon>
        <taxon>Chryseobacterium group</taxon>
        <taxon>Chryseobacterium</taxon>
    </lineage>
</organism>
<keyword evidence="2" id="KW-0732">Signal</keyword>
<name>A0A3M7LI51_9FLAO</name>
<feature type="transmembrane region" description="Helical" evidence="1">
    <location>
        <begin position="71"/>
        <end position="92"/>
    </location>
</feature>
<protein>
    <recommendedName>
        <fullName evidence="3">Conjugative transposon TraJ C-terminal domain-containing protein</fullName>
    </recommendedName>
</protein>
<dbReference type="InterPro" id="IPR012424">
    <property type="entry name" value="Conjugative_transposon_TraJ_C"/>
</dbReference>